<feature type="domain" description="RING-type" evidence="11">
    <location>
        <begin position="7"/>
        <end position="42"/>
    </location>
</feature>
<dbReference type="InterPro" id="IPR004162">
    <property type="entry name" value="SINA-like_animal"/>
</dbReference>
<keyword evidence="5" id="KW-0808">Transferase</keyword>
<evidence type="ECO:0000256" key="7">
    <source>
        <dbReference type="ARBA" id="ARBA00022771"/>
    </source>
</evidence>
<evidence type="ECO:0000256" key="6">
    <source>
        <dbReference type="ARBA" id="ARBA00022723"/>
    </source>
</evidence>
<accession>A0A1D2MI46</accession>
<comment type="pathway">
    <text evidence="2">Protein modification; protein ubiquitination.</text>
</comment>
<dbReference type="GO" id="GO:0061630">
    <property type="term" value="F:ubiquitin protein ligase activity"/>
    <property type="evidence" value="ECO:0007669"/>
    <property type="project" value="UniProtKB-EC"/>
</dbReference>
<keyword evidence="6" id="KW-0479">Metal-binding</keyword>
<dbReference type="GO" id="GO:0005737">
    <property type="term" value="C:cytoplasm"/>
    <property type="evidence" value="ECO:0007669"/>
    <property type="project" value="TreeGrafter"/>
</dbReference>
<dbReference type="PANTHER" id="PTHR45877">
    <property type="entry name" value="E3 UBIQUITIN-PROTEIN LIGASE SIAH2"/>
    <property type="match status" value="1"/>
</dbReference>
<dbReference type="Pfam" id="PF21362">
    <property type="entry name" value="Sina_RING"/>
    <property type="match status" value="2"/>
</dbReference>
<dbReference type="EC" id="2.3.2.27" evidence="4"/>
<dbReference type="GO" id="GO:0008270">
    <property type="term" value="F:zinc ion binding"/>
    <property type="evidence" value="ECO:0007669"/>
    <property type="project" value="UniProtKB-KW"/>
</dbReference>
<reference evidence="13 14" key="1">
    <citation type="journal article" date="2016" name="Genome Biol. Evol.">
        <title>Gene Family Evolution Reflects Adaptation to Soil Environmental Stressors in the Genome of the Collembolan Orchesella cincta.</title>
        <authorList>
            <person name="Faddeeva-Vakhrusheva A."/>
            <person name="Derks M.F."/>
            <person name="Anvar S.Y."/>
            <person name="Agamennone V."/>
            <person name="Suring W."/>
            <person name="Smit S."/>
            <person name="van Straalen N.M."/>
            <person name="Roelofs D."/>
        </authorList>
    </citation>
    <scope>NUCLEOTIDE SEQUENCE [LARGE SCALE GENOMIC DNA]</scope>
    <source>
        <tissue evidence="13">Mixed pool</tissue>
    </source>
</reference>
<dbReference type="UniPathway" id="UPA00143"/>
<dbReference type="InterPro" id="IPR000433">
    <property type="entry name" value="Znf_ZZ"/>
</dbReference>
<keyword evidence="8" id="KW-0833">Ubl conjugation pathway</keyword>
<dbReference type="Pfam" id="PF00569">
    <property type="entry name" value="ZZ"/>
    <property type="match status" value="2"/>
</dbReference>
<dbReference type="PANTHER" id="PTHR45877:SF2">
    <property type="entry name" value="E3 UBIQUITIN-PROTEIN LIGASE SINA-RELATED"/>
    <property type="match status" value="1"/>
</dbReference>
<evidence type="ECO:0000256" key="9">
    <source>
        <dbReference type="ARBA" id="ARBA00022833"/>
    </source>
</evidence>
<dbReference type="SMART" id="SM00184">
    <property type="entry name" value="RING"/>
    <property type="match status" value="2"/>
</dbReference>
<dbReference type="Gene3D" id="3.30.60.90">
    <property type="match status" value="2"/>
</dbReference>
<evidence type="ECO:0000259" key="12">
    <source>
        <dbReference type="PROSITE" id="PS51081"/>
    </source>
</evidence>
<comment type="catalytic activity">
    <reaction evidence="1">
        <text>S-ubiquitinyl-[E2 ubiquitin-conjugating enzyme]-L-cysteine + [acceptor protein]-L-lysine = [E2 ubiquitin-conjugating enzyme]-L-cysteine + N(6)-ubiquitinyl-[acceptor protein]-L-lysine.</text>
        <dbReference type="EC" id="2.3.2.27"/>
    </reaction>
</comment>
<evidence type="ECO:0000259" key="11">
    <source>
        <dbReference type="PROSITE" id="PS50089"/>
    </source>
</evidence>
<evidence type="ECO:0000256" key="2">
    <source>
        <dbReference type="ARBA" id="ARBA00004906"/>
    </source>
</evidence>
<keyword evidence="9" id="KW-0862">Zinc</keyword>
<dbReference type="GO" id="GO:0031624">
    <property type="term" value="F:ubiquitin conjugating enzyme binding"/>
    <property type="evidence" value="ECO:0007669"/>
    <property type="project" value="TreeGrafter"/>
</dbReference>
<dbReference type="GO" id="GO:0016567">
    <property type="term" value="P:protein ubiquitination"/>
    <property type="evidence" value="ECO:0007669"/>
    <property type="project" value="UniProtKB-UniPathway"/>
</dbReference>
<dbReference type="InterPro" id="IPR013010">
    <property type="entry name" value="Znf_SIAH"/>
</dbReference>
<dbReference type="InterPro" id="IPR049548">
    <property type="entry name" value="Sina-like_RING"/>
</dbReference>
<dbReference type="InterPro" id="IPR001841">
    <property type="entry name" value="Znf_RING"/>
</dbReference>
<proteinExistence type="inferred from homology"/>
<gene>
    <name evidence="13" type="ORF">Ocin01_14024</name>
</gene>
<dbReference type="AlphaFoldDB" id="A0A1D2MI46"/>
<dbReference type="PROSITE" id="PS50089">
    <property type="entry name" value="ZF_RING_2"/>
    <property type="match status" value="2"/>
</dbReference>
<evidence type="ECO:0000313" key="14">
    <source>
        <dbReference type="Proteomes" id="UP000094527"/>
    </source>
</evidence>
<dbReference type="EMBL" id="LJIJ01001178">
    <property type="protein sequence ID" value="ODM92666.1"/>
    <property type="molecule type" value="Genomic_DNA"/>
</dbReference>
<protein>
    <recommendedName>
        <fullName evidence="4">RING-type E3 ubiquitin transferase</fullName>
        <ecNumber evidence="4">2.3.2.27</ecNumber>
    </recommendedName>
</protein>
<dbReference type="InterPro" id="IPR043145">
    <property type="entry name" value="Znf_ZZ_sf"/>
</dbReference>
<evidence type="ECO:0000256" key="8">
    <source>
        <dbReference type="ARBA" id="ARBA00022786"/>
    </source>
</evidence>
<dbReference type="STRING" id="48709.A0A1D2MI46"/>
<dbReference type="OrthoDB" id="441278at2759"/>
<evidence type="ECO:0000313" key="13">
    <source>
        <dbReference type="EMBL" id="ODM92666.1"/>
    </source>
</evidence>
<evidence type="ECO:0000256" key="10">
    <source>
        <dbReference type="PROSITE-ProRule" id="PRU00455"/>
    </source>
</evidence>
<evidence type="ECO:0000256" key="5">
    <source>
        <dbReference type="ARBA" id="ARBA00022679"/>
    </source>
</evidence>
<keyword evidence="7 10" id="KW-0863">Zinc-finger</keyword>
<comment type="caution">
    <text evidence="13">The sequence shown here is derived from an EMBL/GenBank/DDBJ whole genome shotgun (WGS) entry which is preliminary data.</text>
</comment>
<dbReference type="Proteomes" id="UP000094527">
    <property type="component" value="Unassembled WGS sequence"/>
</dbReference>
<name>A0A1D2MI46_ORCCI</name>
<keyword evidence="14" id="KW-1185">Reference proteome</keyword>
<comment type="similarity">
    <text evidence="3">Belongs to the SINA (Seven in absentia) family.</text>
</comment>
<feature type="domain" description="SIAH-type" evidence="12">
    <location>
        <begin position="61"/>
        <end position="126"/>
    </location>
</feature>
<dbReference type="CDD" id="cd02340">
    <property type="entry name" value="ZZ_NBR1_like"/>
    <property type="match status" value="1"/>
</dbReference>
<organism evidence="13 14">
    <name type="scientific">Orchesella cincta</name>
    <name type="common">Springtail</name>
    <name type="synonym">Podura cincta</name>
    <dbReference type="NCBI Taxonomy" id="48709"/>
    <lineage>
        <taxon>Eukaryota</taxon>
        <taxon>Metazoa</taxon>
        <taxon>Ecdysozoa</taxon>
        <taxon>Arthropoda</taxon>
        <taxon>Hexapoda</taxon>
        <taxon>Collembola</taxon>
        <taxon>Entomobryomorpha</taxon>
        <taxon>Entomobryoidea</taxon>
        <taxon>Orchesellidae</taxon>
        <taxon>Orchesellinae</taxon>
        <taxon>Orchesella</taxon>
    </lineage>
</organism>
<evidence type="ECO:0000256" key="1">
    <source>
        <dbReference type="ARBA" id="ARBA00000900"/>
    </source>
</evidence>
<dbReference type="SMART" id="SM00291">
    <property type="entry name" value="ZnF_ZZ"/>
    <property type="match status" value="2"/>
</dbReference>
<dbReference type="PROSITE" id="PS51081">
    <property type="entry name" value="ZF_SIAH"/>
    <property type="match status" value="1"/>
</dbReference>
<dbReference type="Gene3D" id="3.30.40.10">
    <property type="entry name" value="Zinc/RING finger domain, C3HC4 (zinc finger)"/>
    <property type="match status" value="4"/>
</dbReference>
<evidence type="ECO:0000256" key="4">
    <source>
        <dbReference type="ARBA" id="ARBA00012483"/>
    </source>
</evidence>
<dbReference type="InterPro" id="IPR013083">
    <property type="entry name" value="Znf_RING/FYVE/PHD"/>
</dbReference>
<sequence length="811" mass="92621">MEDNQQCPICMDIPEKEIYQCVRGHTICHTCIANLVNCPQCREPYGNQRIRNLALEQILDQLTFDCVHLERGCTEKLKRQDISKHAEICTKKELTLCKALGYLNCNFLHNEADPRRVINHLVDQHSALSEFTSRIIVWFTDFSSAIQTSTNTKWNPILITVNEEWCKNSTFMIFGSVDVNRKVASWTCLQLCSSLINQKDIYEAEFTLVRGEEKERLFKCRIPIHKLQDISAEDLMKNCPVEIPLVLVEKFCPGESNIATCVEILHSKYTKIPESKRQQACESKMDDHLKCPICFEIPEKEIYQCASGHTICDTCSSSLKLCPQCREPYGTKKIRNRALEQILDSQSFDCNFKEKGCKEKLKRQNITKHSENCPFDKKPINICKILGYSWCSHVIDTGNPAQTAKHFEDKHGAVIECGNEVIIWHAHFQSAIDAIKSSRWTQILLKVDKPWCRSSLFLIVGKIDVRREIASWICIQFCGKGKLEIEFAIEDIADSDKQISKLPPYRWTVPIININDDAVQDCLDCCPVNISLKFMEKLCRDKTDIPISVLIQPTDESLESQEDGIPEVWAFSKQIKRPLYLCKTLGFSTCIYVLNSADRNNVIKHFEEHHFSVRECSNKIVTWHTDFISAVEATKNQTWNPAILNTDGGWCGDSMFMIVRSVDVTRKSASWMCLQICVTSENTFYEAEFTLLNGEAKKPVVGKRHKCLQCSNYDLCENCMAAGTHAHHVFVGLPTPEQVATSSSASGVICPNINCDGCLTHAGKQYKCLQCPDYDLCLDCMSRGRHAFHVFAIVTTFEQRQIMRQSFRLIR</sequence>
<dbReference type="SUPFAM" id="SSF57850">
    <property type="entry name" value="RING/U-box"/>
    <property type="match status" value="4"/>
</dbReference>
<dbReference type="SUPFAM" id="SSF49599">
    <property type="entry name" value="TRAF domain-like"/>
    <property type="match status" value="2"/>
</dbReference>
<feature type="domain" description="RING-type" evidence="11">
    <location>
        <begin position="291"/>
        <end position="326"/>
    </location>
</feature>
<dbReference type="GO" id="GO:0043161">
    <property type="term" value="P:proteasome-mediated ubiquitin-dependent protein catabolic process"/>
    <property type="evidence" value="ECO:0007669"/>
    <property type="project" value="TreeGrafter"/>
</dbReference>
<evidence type="ECO:0000256" key="3">
    <source>
        <dbReference type="ARBA" id="ARBA00009119"/>
    </source>
</evidence>